<dbReference type="SUPFAM" id="SSF57256">
    <property type="entry name" value="Elafin-like"/>
    <property type="match status" value="2"/>
</dbReference>
<evidence type="ECO:0000256" key="2">
    <source>
        <dbReference type="ARBA" id="ARBA00022690"/>
    </source>
</evidence>
<proteinExistence type="predicted"/>
<dbReference type="Proteomes" id="UP000694941">
    <property type="component" value="Unplaced"/>
</dbReference>
<accession>A0ABM1TI62</accession>
<dbReference type="CDD" id="cd00191">
    <property type="entry name" value="TY"/>
    <property type="match status" value="1"/>
</dbReference>
<evidence type="ECO:0000313" key="9">
    <source>
        <dbReference type="Proteomes" id="UP000694941"/>
    </source>
</evidence>
<dbReference type="PRINTS" id="PR00759">
    <property type="entry name" value="BASICPTASE"/>
</dbReference>
<keyword evidence="2" id="KW-0646">Protease inhibitor</keyword>
<keyword evidence="3" id="KW-0722">Serine protease inhibitor</keyword>
<dbReference type="InterPro" id="IPR020901">
    <property type="entry name" value="Prtase_inh_Kunz-CS"/>
</dbReference>
<dbReference type="Gene3D" id="4.10.800.10">
    <property type="entry name" value="Thyroglobulin type-1"/>
    <property type="match status" value="2"/>
</dbReference>
<sequence>MIRPKASNIKVGIFGKNHDMWDMIRPETTNMKIRLSDNNDNLWDMSRPEKTNVKIRFAGDNDNLWDMIRPEDTNTRLRFVGDNENIWDMVGTEDTNMKIRLSGNNDNLWDMIRPEDTNTEIRFAGNNDNLWDMIRPEDANTRLRFVGDNENIWDMVGTEDTNMKIRLSGNNDNMWDMIRPEATNIRIKFPSNNENFWGMIRPETTNTNIRFPGNNDNLWEIKRPVVANMNIRLPGNNDNLWDMIRPEDTNMNIRFAGDNDNFWETVRPEATNVKIRLPENNKNIWDRLFQFNPFTPKLVKQGVCPIPSLSSVFQSMVQGCDNNCMVDSDCPGNRKCCITACGFGCIEPFIPSQNTRPKSGTCPSKVLIDFTCSQPRRECIVDHDCPASSKCCLTSCGPTCLQPQALPVEPVNMVVMPPTCSADGGFAAAQSQGELSWCVDDGGNPLHNTLTRGLVTCDAKGRILERQEIDPVCPGYDNKPRVCTDECVTAYCPQHPDAVCVADPCRDCATTFVNQAGEKVLCEDKCSQPLAVGNCRSSLPRYFYNKTSGSCEQFNFGGCEGNDNNFESLEKCYETCEQEVPMCDQPRDIGLCRGYVPRWFYNHQTHTCEEFIYGGCGGNKNNFETKEECDARCPDLVLCPWTLVKGQNLEPCSRLKSCINATCPANPDAVCTADPCSCEAMFVNNQTGKPVECFGESTSEPAHIVTPTVPRHTRCENTRRQHLADKTLENSYIAQCDLNGQFLPIQCAVAPNSVLYDEECWCVDEAGIQLPGTTIFPHGSQNCEPVKVKRVEVTLAFKHRSMDQAASSLDHVKR</sequence>
<keyword evidence="4" id="KW-1015">Disulfide bond</keyword>
<dbReference type="PANTHER" id="PTHR10083:SF374">
    <property type="entry name" value="BPTI_KUNITZ INHIBITOR DOMAIN-CONTAINING PROTEIN"/>
    <property type="match status" value="1"/>
</dbReference>
<dbReference type="SMART" id="SM00217">
    <property type="entry name" value="WAP"/>
    <property type="match status" value="2"/>
</dbReference>
<dbReference type="InterPro" id="IPR036857">
    <property type="entry name" value="Thyroglobulin_1_sf"/>
</dbReference>
<evidence type="ECO:0000259" key="6">
    <source>
        <dbReference type="PROSITE" id="PS50279"/>
    </source>
</evidence>
<feature type="domain" description="BPTI/Kunitz inhibitor" evidence="6">
    <location>
        <begin position="583"/>
        <end position="633"/>
    </location>
</feature>
<dbReference type="PROSITE" id="PS51162">
    <property type="entry name" value="THYROGLOBULIN_1_2"/>
    <property type="match status" value="2"/>
</dbReference>
<dbReference type="CDD" id="cd00199">
    <property type="entry name" value="WAP"/>
    <property type="match status" value="1"/>
</dbReference>
<dbReference type="CDD" id="cd00109">
    <property type="entry name" value="Kunitz-type"/>
    <property type="match status" value="2"/>
</dbReference>
<dbReference type="InterPro" id="IPR008197">
    <property type="entry name" value="WAP_dom"/>
</dbReference>
<evidence type="ECO:0000313" key="10">
    <source>
        <dbReference type="RefSeq" id="XP_022255568.1"/>
    </source>
</evidence>
<gene>
    <name evidence="10" type="primary">LOC111088812</name>
</gene>
<name>A0ABM1TI62_LIMPO</name>
<feature type="domain" description="BPTI/Kunitz inhibitor" evidence="6">
    <location>
        <begin position="526"/>
        <end position="576"/>
    </location>
</feature>
<dbReference type="PANTHER" id="PTHR10083">
    <property type="entry name" value="KUNITZ-TYPE PROTEASE INHIBITOR-RELATED"/>
    <property type="match status" value="1"/>
</dbReference>
<dbReference type="PROSITE" id="PS50279">
    <property type="entry name" value="BPTI_KUNITZ_2"/>
    <property type="match status" value="2"/>
</dbReference>
<dbReference type="InterPro" id="IPR036645">
    <property type="entry name" value="Elafin-like_sf"/>
</dbReference>
<dbReference type="PROSITE" id="PS00280">
    <property type="entry name" value="BPTI_KUNITZ_1"/>
    <property type="match status" value="1"/>
</dbReference>
<evidence type="ECO:0000259" key="8">
    <source>
        <dbReference type="PROSITE" id="PS51390"/>
    </source>
</evidence>
<organism evidence="9 10">
    <name type="scientific">Limulus polyphemus</name>
    <name type="common">Atlantic horseshoe crab</name>
    <dbReference type="NCBI Taxonomy" id="6850"/>
    <lineage>
        <taxon>Eukaryota</taxon>
        <taxon>Metazoa</taxon>
        <taxon>Ecdysozoa</taxon>
        <taxon>Arthropoda</taxon>
        <taxon>Chelicerata</taxon>
        <taxon>Merostomata</taxon>
        <taxon>Xiphosura</taxon>
        <taxon>Limulidae</taxon>
        <taxon>Limulus</taxon>
    </lineage>
</organism>
<evidence type="ECO:0000256" key="5">
    <source>
        <dbReference type="PROSITE-ProRule" id="PRU00500"/>
    </source>
</evidence>
<reference evidence="10" key="1">
    <citation type="submission" date="2025-08" db="UniProtKB">
        <authorList>
            <consortium name="RefSeq"/>
        </authorList>
    </citation>
    <scope>IDENTIFICATION</scope>
    <source>
        <tissue evidence="10">Muscle</tissue>
    </source>
</reference>
<dbReference type="Gene3D" id="4.10.410.10">
    <property type="entry name" value="Pancreatic trypsin inhibitor Kunitz domain"/>
    <property type="match status" value="2"/>
</dbReference>
<dbReference type="SMART" id="SM00131">
    <property type="entry name" value="KU"/>
    <property type="match status" value="2"/>
</dbReference>
<evidence type="ECO:0000259" key="7">
    <source>
        <dbReference type="PROSITE" id="PS51162"/>
    </source>
</evidence>
<keyword evidence="9" id="KW-1185">Reference proteome</keyword>
<feature type="domain" description="WAP" evidence="8">
    <location>
        <begin position="355"/>
        <end position="404"/>
    </location>
</feature>
<dbReference type="SMART" id="SM00211">
    <property type="entry name" value="TY"/>
    <property type="match status" value="2"/>
</dbReference>
<dbReference type="RefSeq" id="XP_022255568.1">
    <property type="nucleotide sequence ID" value="XM_022399860.1"/>
</dbReference>
<dbReference type="GeneID" id="111088812"/>
<evidence type="ECO:0000256" key="3">
    <source>
        <dbReference type="ARBA" id="ARBA00022900"/>
    </source>
</evidence>
<feature type="domain" description="Thyroglobulin type-1" evidence="7">
    <location>
        <begin position="712"/>
        <end position="783"/>
    </location>
</feature>
<dbReference type="InterPro" id="IPR050098">
    <property type="entry name" value="TFPI/VKTCI-like"/>
</dbReference>
<dbReference type="Pfam" id="PF00095">
    <property type="entry name" value="WAP"/>
    <property type="match status" value="2"/>
</dbReference>
<dbReference type="Gene3D" id="4.10.75.10">
    <property type="entry name" value="Elafin-like"/>
    <property type="match status" value="2"/>
</dbReference>
<dbReference type="SUPFAM" id="SSF57610">
    <property type="entry name" value="Thyroglobulin type-1 domain"/>
    <property type="match status" value="2"/>
</dbReference>
<protein>
    <submittedName>
        <fullName evidence="10">Uncharacterized protein LOC111088812</fullName>
    </submittedName>
</protein>
<dbReference type="InterPro" id="IPR002223">
    <property type="entry name" value="Kunitz_BPTI"/>
</dbReference>
<evidence type="ECO:0000256" key="1">
    <source>
        <dbReference type="ARBA" id="ARBA00002878"/>
    </source>
</evidence>
<dbReference type="Pfam" id="PF00086">
    <property type="entry name" value="Thyroglobulin_1"/>
    <property type="match status" value="2"/>
</dbReference>
<dbReference type="InterPro" id="IPR000716">
    <property type="entry name" value="Thyroglobulin_1"/>
</dbReference>
<dbReference type="Pfam" id="PF00014">
    <property type="entry name" value="Kunitz_BPTI"/>
    <property type="match status" value="2"/>
</dbReference>
<comment type="caution">
    <text evidence="5">Lacks conserved residue(s) required for the propagation of feature annotation.</text>
</comment>
<dbReference type="SUPFAM" id="SSF57362">
    <property type="entry name" value="BPTI-like"/>
    <property type="match status" value="2"/>
</dbReference>
<dbReference type="InterPro" id="IPR036880">
    <property type="entry name" value="Kunitz_BPTI_sf"/>
</dbReference>
<comment type="function">
    <text evidence="1">Has antibacterial activity.</text>
</comment>
<dbReference type="PROSITE" id="PS51390">
    <property type="entry name" value="WAP"/>
    <property type="match status" value="2"/>
</dbReference>
<feature type="domain" description="WAP" evidence="8">
    <location>
        <begin position="297"/>
        <end position="349"/>
    </location>
</feature>
<evidence type="ECO:0000256" key="4">
    <source>
        <dbReference type="ARBA" id="ARBA00023157"/>
    </source>
</evidence>
<feature type="domain" description="Thyroglobulin type-1" evidence="7">
    <location>
        <begin position="397"/>
        <end position="473"/>
    </location>
</feature>